<evidence type="ECO:0000313" key="1">
    <source>
        <dbReference type="EMBL" id="MBW0480465.1"/>
    </source>
</evidence>
<dbReference type="Proteomes" id="UP000765509">
    <property type="component" value="Unassembled WGS sequence"/>
</dbReference>
<gene>
    <name evidence="1" type="ORF">O181_020180</name>
</gene>
<comment type="caution">
    <text evidence="1">The sequence shown here is derived from an EMBL/GenBank/DDBJ whole genome shotgun (WGS) entry which is preliminary data.</text>
</comment>
<proteinExistence type="predicted"/>
<sequence>MLPPHINPHPSLQFCTNVAYRPHAPAARLIFTSDTTTPTAYHAHNFPLTLPRRVHPHPHSLPSLHSCPTLKVTMLALPH</sequence>
<evidence type="ECO:0000313" key="2">
    <source>
        <dbReference type="Proteomes" id="UP000765509"/>
    </source>
</evidence>
<dbReference type="EMBL" id="AVOT02005983">
    <property type="protein sequence ID" value="MBW0480465.1"/>
    <property type="molecule type" value="Genomic_DNA"/>
</dbReference>
<reference evidence="1" key="1">
    <citation type="submission" date="2021-03" db="EMBL/GenBank/DDBJ databases">
        <title>Draft genome sequence of rust myrtle Austropuccinia psidii MF-1, a brazilian biotype.</title>
        <authorList>
            <person name="Quecine M.C."/>
            <person name="Pachon D.M.R."/>
            <person name="Bonatelli M.L."/>
            <person name="Correr F.H."/>
            <person name="Franceschini L.M."/>
            <person name="Leite T.F."/>
            <person name="Margarido G.R.A."/>
            <person name="Almeida C.A."/>
            <person name="Ferrarezi J.A."/>
            <person name="Labate C.A."/>
        </authorList>
    </citation>
    <scope>NUCLEOTIDE SEQUENCE</scope>
    <source>
        <strain evidence="1">MF-1</strain>
    </source>
</reference>
<protein>
    <submittedName>
        <fullName evidence="1">Uncharacterized protein</fullName>
    </submittedName>
</protein>
<organism evidence="1 2">
    <name type="scientific">Austropuccinia psidii MF-1</name>
    <dbReference type="NCBI Taxonomy" id="1389203"/>
    <lineage>
        <taxon>Eukaryota</taxon>
        <taxon>Fungi</taxon>
        <taxon>Dikarya</taxon>
        <taxon>Basidiomycota</taxon>
        <taxon>Pucciniomycotina</taxon>
        <taxon>Pucciniomycetes</taxon>
        <taxon>Pucciniales</taxon>
        <taxon>Sphaerophragmiaceae</taxon>
        <taxon>Austropuccinia</taxon>
    </lineage>
</organism>
<dbReference type="AlphaFoldDB" id="A0A9Q3CD95"/>
<name>A0A9Q3CD95_9BASI</name>
<accession>A0A9Q3CD95</accession>
<keyword evidence="2" id="KW-1185">Reference proteome</keyword>